<evidence type="ECO:0000313" key="3">
    <source>
        <dbReference type="EMBL" id="ORY24087.1"/>
    </source>
</evidence>
<dbReference type="AlphaFoldDB" id="A0A1Y2APE9"/>
<dbReference type="OrthoDB" id="676979at2759"/>
<dbReference type="InterPro" id="IPR032675">
    <property type="entry name" value="LRR_dom_sf"/>
</dbReference>
<accession>A0A1Y2APE9</accession>
<comment type="caution">
    <text evidence="3">The sequence shown here is derived from an EMBL/GenBank/DDBJ whole genome shotgun (WGS) entry which is preliminary data.</text>
</comment>
<proteinExistence type="predicted"/>
<dbReference type="EMBL" id="MCOG01000226">
    <property type="protein sequence ID" value="ORY24087.1"/>
    <property type="molecule type" value="Genomic_DNA"/>
</dbReference>
<name>A0A1Y2APE9_9FUNG</name>
<gene>
    <name evidence="3" type="ORF">LY90DRAFT_514748</name>
</gene>
<dbReference type="Proteomes" id="UP000193920">
    <property type="component" value="Unassembled WGS sequence"/>
</dbReference>
<evidence type="ECO:0000313" key="4">
    <source>
        <dbReference type="Proteomes" id="UP000193920"/>
    </source>
</evidence>
<dbReference type="InterPro" id="IPR001611">
    <property type="entry name" value="Leu-rich_rpt"/>
</dbReference>
<dbReference type="SUPFAM" id="SSF52058">
    <property type="entry name" value="L domain-like"/>
    <property type="match status" value="1"/>
</dbReference>
<evidence type="ECO:0000256" key="1">
    <source>
        <dbReference type="ARBA" id="ARBA00004196"/>
    </source>
</evidence>
<keyword evidence="2" id="KW-1133">Transmembrane helix</keyword>
<dbReference type="PANTHER" id="PTHR48059">
    <property type="entry name" value="POLYGALACTURONASE INHIBITOR 1"/>
    <property type="match status" value="1"/>
</dbReference>
<comment type="subcellular location">
    <subcellularLocation>
        <location evidence="1">Cell envelope</location>
    </subcellularLocation>
</comment>
<dbReference type="PANTHER" id="PTHR48059:SF30">
    <property type="entry name" value="OS06G0587000 PROTEIN"/>
    <property type="match status" value="1"/>
</dbReference>
<dbReference type="STRING" id="1754190.A0A1Y2APE9"/>
<keyword evidence="4" id="KW-1185">Reference proteome</keyword>
<dbReference type="Gene3D" id="3.80.10.10">
    <property type="entry name" value="Ribonuclease Inhibitor"/>
    <property type="match status" value="1"/>
</dbReference>
<keyword evidence="2" id="KW-0472">Membrane</keyword>
<organism evidence="3 4">
    <name type="scientific">Neocallimastix californiae</name>
    <dbReference type="NCBI Taxonomy" id="1754190"/>
    <lineage>
        <taxon>Eukaryota</taxon>
        <taxon>Fungi</taxon>
        <taxon>Fungi incertae sedis</taxon>
        <taxon>Chytridiomycota</taxon>
        <taxon>Chytridiomycota incertae sedis</taxon>
        <taxon>Neocallimastigomycetes</taxon>
        <taxon>Neocallimastigales</taxon>
        <taxon>Neocallimastigaceae</taxon>
        <taxon>Neocallimastix</taxon>
    </lineage>
</organism>
<evidence type="ECO:0000256" key="2">
    <source>
        <dbReference type="SAM" id="Phobius"/>
    </source>
</evidence>
<feature type="transmembrane region" description="Helical" evidence="2">
    <location>
        <begin position="233"/>
        <end position="253"/>
    </location>
</feature>
<keyword evidence="2" id="KW-0812">Transmembrane</keyword>
<sequence length="254" mass="29042">MVFREVHQVYKMPTSINAKSPVEELILSDNRMVAFPYIFKNLKKLKILDLRGNTIEGELTDEIYSFTELEELYLNNNKMKGELRIPEKLKIINLTGNGFSSYSSKNKNKALEEIYGSGNYFDNAFMEKLSEIEPIRKIYVQNNNITKLPNAIFNLTNIEEFDISSNVKLKAKIINFGYEHSIPVNHCNFHGVTIECYQNNTCSNQSEIGASSFKNCTEKDINQVRFGNSAFTIITYAKINYLIIALAIALFSLV</sequence>
<protein>
    <submittedName>
        <fullName evidence="3">RNI-like protein</fullName>
    </submittedName>
</protein>
<reference evidence="3 4" key="1">
    <citation type="submission" date="2016-08" db="EMBL/GenBank/DDBJ databases">
        <title>A Parts List for Fungal Cellulosomes Revealed by Comparative Genomics.</title>
        <authorList>
            <consortium name="DOE Joint Genome Institute"/>
            <person name="Haitjema C.H."/>
            <person name="Gilmore S.P."/>
            <person name="Henske J.K."/>
            <person name="Solomon K.V."/>
            <person name="De Groot R."/>
            <person name="Kuo A."/>
            <person name="Mondo S.J."/>
            <person name="Salamov A.A."/>
            <person name="Labutti K."/>
            <person name="Zhao Z."/>
            <person name="Chiniquy J."/>
            <person name="Barry K."/>
            <person name="Brewer H.M."/>
            <person name="Purvine S.O."/>
            <person name="Wright A.T."/>
            <person name="Boxma B."/>
            <person name="Van Alen T."/>
            <person name="Hackstein J.H."/>
            <person name="Baker S.E."/>
            <person name="Grigoriev I.V."/>
            <person name="O'Malley M.A."/>
        </authorList>
    </citation>
    <scope>NUCLEOTIDE SEQUENCE [LARGE SCALE GENOMIC DNA]</scope>
    <source>
        <strain evidence="3 4">G1</strain>
    </source>
</reference>
<dbReference type="InterPro" id="IPR051848">
    <property type="entry name" value="PGIP"/>
</dbReference>
<dbReference type="Pfam" id="PF13855">
    <property type="entry name" value="LRR_8"/>
    <property type="match status" value="1"/>
</dbReference>